<evidence type="ECO:0000313" key="23">
    <source>
        <dbReference type="Proteomes" id="UP001524586"/>
    </source>
</evidence>
<feature type="domain" description="MobA-like NTP transferase" evidence="20">
    <location>
        <begin position="6"/>
        <end position="122"/>
    </location>
</feature>
<feature type="active site" description="Proton acceptor" evidence="18">
    <location>
        <position position="362"/>
    </location>
</feature>
<comment type="catalytic activity">
    <reaction evidence="15 18">
        <text>alpha-D-glucosamine 1-phosphate + acetyl-CoA = N-acetyl-alpha-D-glucosamine 1-phosphate + CoA + H(+)</text>
        <dbReference type="Rhea" id="RHEA:13725"/>
        <dbReference type="ChEBI" id="CHEBI:15378"/>
        <dbReference type="ChEBI" id="CHEBI:57287"/>
        <dbReference type="ChEBI" id="CHEBI:57288"/>
        <dbReference type="ChEBI" id="CHEBI:57776"/>
        <dbReference type="ChEBI" id="CHEBI:58516"/>
        <dbReference type="EC" id="2.3.1.157"/>
    </reaction>
</comment>
<comment type="cofactor">
    <cofactor evidence="18">
        <name>Mg(2+)</name>
        <dbReference type="ChEBI" id="CHEBI:18420"/>
    </cofactor>
    <text evidence="18">Binds 1 Mg(2+) ion per subunit.</text>
</comment>
<dbReference type="InterPro" id="IPR056729">
    <property type="entry name" value="GMPPB_C"/>
</dbReference>
<evidence type="ECO:0000256" key="1">
    <source>
        <dbReference type="ARBA" id="ARBA00004496"/>
    </source>
</evidence>
<dbReference type="InterPro" id="IPR001451">
    <property type="entry name" value="Hexapep"/>
</dbReference>
<sequence>MSIKTIILAAGQGTRMRSSRPKVLHEIADKALLQHVYETSRALPDNKVYIIYGHGGETVKQALSHFEAAWIEQRLQLGTGHAVQQAIHHVEDGDTVLVLYGDVPLLKIRTIQTLLKKVSATSLALLTVTLDDPTGYGRIVRDKDHAVIKIVEQKDANEAELQINEGNTGILACKGKQLKNWLSRLSNDNAQSEYYLTDIIEMAVDDGLSIETTQANSADEVLGVNNRNQLAHLERVYQLEQAQMLMEKGITLRDPNRIDVRGEFADLGQDIDIDVNVIFEGVNSIGSNVKIGPNCLIKNAVIADGVEILANCVIEDAKVGAGSRIGPFARLRPQTELADRVHIGNFVEIKKTTVASGSKINHLSYIGDSEIGSKVNVGAGTITCNYDGVNKFKTVIEDGAFIGSDTQLVAPVTVGKNATIGAGSTITKDTPADQLTLSRVKQLSIPGWLRPVKQAEIVPDNLPHTQHPCKSAETVPDSSLHSLHPCKSEK</sequence>
<keyword evidence="13 18" id="KW-0012">Acyltransferase</keyword>
<keyword evidence="10 18" id="KW-0133">Cell shape</keyword>
<comment type="caution">
    <text evidence="22">The sequence shown here is derived from an EMBL/GenBank/DDBJ whole genome shotgun (WGS) entry which is preliminary data.</text>
</comment>
<evidence type="ECO:0000256" key="5">
    <source>
        <dbReference type="ARBA" id="ARBA00022679"/>
    </source>
</evidence>
<dbReference type="InterPro" id="IPR005882">
    <property type="entry name" value="Bifunctional_GlmU"/>
</dbReference>
<evidence type="ECO:0000256" key="18">
    <source>
        <dbReference type="HAMAP-Rule" id="MF_01631"/>
    </source>
</evidence>
<feature type="binding site" evidence="18">
    <location>
        <position position="152"/>
    </location>
    <ligand>
        <name>UDP-N-acetyl-alpha-D-glucosamine</name>
        <dbReference type="ChEBI" id="CHEBI:57705"/>
    </ligand>
</feature>
<keyword evidence="7 18" id="KW-0479">Metal-binding</keyword>
<comment type="subunit">
    <text evidence="18">Homotrimer.</text>
</comment>
<evidence type="ECO:0000256" key="4">
    <source>
        <dbReference type="ARBA" id="ARBA00022490"/>
    </source>
</evidence>
<dbReference type="InterPro" id="IPR025877">
    <property type="entry name" value="MobA-like_NTP_Trfase"/>
</dbReference>
<feature type="binding site" evidence="18">
    <location>
        <begin position="78"/>
        <end position="79"/>
    </location>
    <ligand>
        <name>UDP-N-acetyl-alpha-D-glucosamine</name>
        <dbReference type="ChEBI" id="CHEBI:57705"/>
    </ligand>
</feature>
<evidence type="ECO:0000256" key="2">
    <source>
        <dbReference type="ARBA" id="ARBA00007707"/>
    </source>
</evidence>
<evidence type="ECO:0000256" key="9">
    <source>
        <dbReference type="ARBA" id="ARBA00022842"/>
    </source>
</evidence>
<comment type="pathway">
    <text evidence="18">Bacterial outer membrane biogenesis; LPS lipid A biosynthesis.</text>
</comment>
<dbReference type="SUPFAM" id="SSF53448">
    <property type="entry name" value="Nucleotide-diphospho-sugar transferases"/>
    <property type="match status" value="1"/>
</dbReference>
<dbReference type="GO" id="GO:0003977">
    <property type="term" value="F:UDP-N-acetylglucosamine diphosphorylase activity"/>
    <property type="evidence" value="ECO:0007669"/>
    <property type="project" value="UniProtKB-EC"/>
</dbReference>
<keyword evidence="14 18" id="KW-0961">Cell wall biogenesis/degradation</keyword>
<evidence type="ECO:0000256" key="8">
    <source>
        <dbReference type="ARBA" id="ARBA00022737"/>
    </source>
</evidence>
<feature type="binding site" evidence="18">
    <location>
        <position position="376"/>
    </location>
    <ligand>
        <name>UDP-N-acetyl-alpha-D-glucosamine</name>
        <dbReference type="ChEBI" id="CHEBI:57705"/>
    </ligand>
</feature>
<evidence type="ECO:0000256" key="17">
    <source>
        <dbReference type="ARBA" id="ARBA00049628"/>
    </source>
</evidence>
<keyword evidence="6 18" id="KW-0548">Nucleotidyltransferase</keyword>
<dbReference type="GO" id="GO:0019134">
    <property type="term" value="F:glucosamine-1-phosphate N-acetyltransferase activity"/>
    <property type="evidence" value="ECO:0007669"/>
    <property type="project" value="UniProtKB-EC"/>
</dbReference>
<evidence type="ECO:0000256" key="16">
    <source>
        <dbReference type="ARBA" id="ARBA00048493"/>
    </source>
</evidence>
<dbReference type="PANTHER" id="PTHR43584">
    <property type="entry name" value="NUCLEOTIDYL TRANSFERASE"/>
    <property type="match status" value="1"/>
</dbReference>
<name>A0ABT1U5R6_9GAMM</name>
<feature type="binding site" evidence="18">
    <location>
        <position position="137"/>
    </location>
    <ligand>
        <name>UDP-N-acetyl-alpha-D-glucosamine</name>
        <dbReference type="ChEBI" id="CHEBI:57705"/>
    </ligand>
</feature>
<evidence type="ECO:0000256" key="14">
    <source>
        <dbReference type="ARBA" id="ARBA00023316"/>
    </source>
</evidence>
<dbReference type="Gene3D" id="2.160.10.10">
    <property type="entry name" value="Hexapeptide repeat proteins"/>
    <property type="match status" value="1"/>
</dbReference>
<evidence type="ECO:0000256" key="15">
    <source>
        <dbReference type="ARBA" id="ARBA00048247"/>
    </source>
</evidence>
<keyword evidence="11 18" id="KW-0573">Peptidoglycan synthesis</keyword>
<keyword evidence="4 18" id="KW-0963">Cytoplasm</keyword>
<evidence type="ECO:0000313" key="22">
    <source>
        <dbReference type="EMBL" id="MCQ8129212.1"/>
    </source>
</evidence>
<feature type="binding site" evidence="18">
    <location>
        <position position="439"/>
    </location>
    <ligand>
        <name>acetyl-CoA</name>
        <dbReference type="ChEBI" id="CHEBI:57288"/>
    </ligand>
</feature>
<dbReference type="Pfam" id="PF25087">
    <property type="entry name" value="GMPPB_C"/>
    <property type="match status" value="1"/>
</dbReference>
<dbReference type="InterPro" id="IPR038009">
    <property type="entry name" value="GlmU_C_LbH"/>
</dbReference>
<comment type="function">
    <text evidence="17 18">Catalyzes the last two sequential reactions in the de novo biosynthetic pathway for UDP-N-acetylglucosamine (UDP-GlcNAc). The C-terminal domain catalyzes the transfer of acetyl group from acetyl coenzyme A to glucosamine-1-phosphate (GlcN-1-P) to produce N-acetylglucosamine-1-phosphate (GlcNAc-1-P), which is converted into UDP-GlcNAc by the transfer of uridine 5-monophosphate (from uridine 5-triphosphate), a reaction catalyzed by the N-terminal domain.</text>
</comment>
<feature type="binding site" evidence="18">
    <location>
        <position position="365"/>
    </location>
    <ligand>
        <name>UDP-N-acetyl-alpha-D-glucosamine</name>
        <dbReference type="ChEBI" id="CHEBI:57705"/>
    </ligand>
</feature>
<feature type="binding site" evidence="18">
    <location>
        <position position="73"/>
    </location>
    <ligand>
        <name>UDP-N-acetyl-alpha-D-glucosamine</name>
        <dbReference type="ChEBI" id="CHEBI:57705"/>
    </ligand>
</feature>
<feature type="binding site" evidence="18">
    <location>
        <position position="404"/>
    </location>
    <ligand>
        <name>acetyl-CoA</name>
        <dbReference type="ChEBI" id="CHEBI:57288"/>
    </ligand>
</feature>
<dbReference type="Proteomes" id="UP001524586">
    <property type="component" value="Unassembled WGS sequence"/>
</dbReference>
<dbReference type="Pfam" id="PF12804">
    <property type="entry name" value="NTP_transf_3"/>
    <property type="match status" value="1"/>
</dbReference>
<feature type="binding site" evidence="18">
    <location>
        <position position="379"/>
    </location>
    <ligand>
        <name>acetyl-CoA</name>
        <dbReference type="ChEBI" id="CHEBI:57288"/>
    </ligand>
</feature>
<feature type="binding site" evidence="18">
    <location>
        <position position="332"/>
    </location>
    <ligand>
        <name>UDP-N-acetyl-alpha-D-glucosamine</name>
        <dbReference type="ChEBI" id="CHEBI:57705"/>
    </ligand>
</feature>
<feature type="region of interest" description="Pyrophosphorylase" evidence="18">
    <location>
        <begin position="1"/>
        <end position="227"/>
    </location>
</feature>
<keyword evidence="9 18" id="KW-0460">Magnesium</keyword>
<reference evidence="22 23" key="1">
    <citation type="submission" date="2022-07" db="EMBL/GenBank/DDBJ databases">
        <title>Methylomonas rivi sp. nov., Methylomonas rosea sp. nov., Methylomonas aureus sp. nov. and Methylomonas subterranea sp. nov., four novel methanotrophs isolated from a freshwater creek and the deep terrestrial subsurface.</title>
        <authorList>
            <person name="Abin C."/>
            <person name="Sankaranarayanan K."/>
            <person name="Garner C."/>
            <person name="Sindelar R."/>
            <person name="Kotary K."/>
            <person name="Garner R."/>
            <person name="Barclay S."/>
            <person name="Lawson P."/>
            <person name="Krumholz L."/>
        </authorList>
    </citation>
    <scope>NUCLEOTIDE SEQUENCE [LARGE SCALE GENOMIC DNA]</scope>
    <source>
        <strain evidence="22 23">WSC-6</strain>
    </source>
</reference>
<dbReference type="NCBIfam" id="TIGR01173">
    <property type="entry name" value="glmU"/>
    <property type="match status" value="1"/>
</dbReference>
<feature type="binding site" evidence="18">
    <location>
        <position position="102"/>
    </location>
    <ligand>
        <name>Mg(2+)</name>
        <dbReference type="ChEBI" id="CHEBI:18420"/>
    </ligand>
</feature>
<evidence type="ECO:0000256" key="19">
    <source>
        <dbReference type="SAM" id="MobiDB-lite"/>
    </source>
</evidence>
<evidence type="ECO:0000259" key="20">
    <source>
        <dbReference type="Pfam" id="PF12804"/>
    </source>
</evidence>
<feature type="binding site" evidence="18">
    <location>
        <begin position="8"/>
        <end position="11"/>
    </location>
    <ligand>
        <name>UDP-N-acetyl-alpha-D-glucosamine</name>
        <dbReference type="ChEBI" id="CHEBI:57705"/>
    </ligand>
</feature>
<feature type="binding site" evidence="18">
    <location>
        <position position="225"/>
    </location>
    <ligand>
        <name>UDP-N-acetyl-alpha-D-glucosamine</name>
        <dbReference type="ChEBI" id="CHEBI:57705"/>
    </ligand>
</feature>
<feature type="binding site" evidence="18">
    <location>
        <begin position="100"/>
        <end position="102"/>
    </location>
    <ligand>
        <name>UDP-N-acetyl-alpha-D-glucosamine</name>
        <dbReference type="ChEBI" id="CHEBI:57705"/>
    </ligand>
</feature>
<evidence type="ECO:0000256" key="3">
    <source>
        <dbReference type="ARBA" id="ARBA00007947"/>
    </source>
</evidence>
<feature type="binding site" evidence="18">
    <location>
        <begin position="385"/>
        <end position="386"/>
    </location>
    <ligand>
        <name>acetyl-CoA</name>
        <dbReference type="ChEBI" id="CHEBI:57288"/>
    </ligand>
</feature>
<feature type="binding site" evidence="18">
    <location>
        <position position="225"/>
    </location>
    <ligand>
        <name>Mg(2+)</name>
        <dbReference type="ChEBI" id="CHEBI:18420"/>
    </ligand>
</feature>
<feature type="binding site" evidence="18">
    <location>
        <position position="22"/>
    </location>
    <ligand>
        <name>UDP-N-acetyl-alpha-D-glucosamine</name>
        <dbReference type="ChEBI" id="CHEBI:57705"/>
    </ligand>
</feature>
<evidence type="ECO:0000256" key="10">
    <source>
        <dbReference type="ARBA" id="ARBA00022960"/>
    </source>
</evidence>
<comment type="similarity">
    <text evidence="3 18">In the N-terminal section; belongs to the N-acetylglucosamine-1-phosphate uridyltransferase family.</text>
</comment>
<evidence type="ECO:0000256" key="13">
    <source>
        <dbReference type="ARBA" id="ARBA00023315"/>
    </source>
</evidence>
<dbReference type="EC" id="2.3.1.157" evidence="18"/>
<evidence type="ECO:0000256" key="11">
    <source>
        <dbReference type="ARBA" id="ARBA00022984"/>
    </source>
</evidence>
<feature type="binding site" evidence="18">
    <location>
        <position position="167"/>
    </location>
    <ligand>
        <name>UDP-N-acetyl-alpha-D-glucosamine</name>
        <dbReference type="ChEBI" id="CHEBI:57705"/>
    </ligand>
</feature>
<dbReference type="InterPro" id="IPR029044">
    <property type="entry name" value="Nucleotide-diphossugar_trans"/>
</dbReference>
<feature type="region of interest" description="Linker" evidence="18">
    <location>
        <begin position="228"/>
        <end position="248"/>
    </location>
</feature>
<dbReference type="InterPro" id="IPR011004">
    <property type="entry name" value="Trimer_LpxA-like_sf"/>
</dbReference>
<gene>
    <name evidence="18 22" type="primary">glmU</name>
    <name evidence="22" type="ORF">NP596_12185</name>
</gene>
<dbReference type="HAMAP" id="MF_01631">
    <property type="entry name" value="GlmU"/>
    <property type="match status" value="1"/>
</dbReference>
<evidence type="ECO:0000256" key="7">
    <source>
        <dbReference type="ARBA" id="ARBA00022723"/>
    </source>
</evidence>
<feature type="binding site" evidence="18">
    <location>
        <position position="350"/>
    </location>
    <ligand>
        <name>UDP-N-acetyl-alpha-D-glucosamine</name>
        <dbReference type="ChEBI" id="CHEBI:57705"/>
    </ligand>
</feature>
<accession>A0ABT1U5R6</accession>
<comment type="subcellular location">
    <subcellularLocation>
        <location evidence="1 18">Cytoplasm</location>
    </subcellularLocation>
</comment>
<comment type="pathway">
    <text evidence="18">Nucleotide-sugar biosynthesis; UDP-N-acetyl-alpha-D-glucosamine biosynthesis; UDP-N-acetyl-alpha-D-glucosamine from N-acetyl-alpha-D-glucosamine 1-phosphate: step 1/1.</text>
</comment>
<comment type="similarity">
    <text evidence="2 18">In the C-terminal section; belongs to the transferase hexapeptide repeat family.</text>
</comment>
<feature type="domain" description="Mannose-1-phosphate guanyltransferase C-terminal" evidence="21">
    <location>
        <begin position="273"/>
        <end position="343"/>
    </location>
</feature>
<evidence type="ECO:0000256" key="12">
    <source>
        <dbReference type="ARBA" id="ARBA00023268"/>
    </source>
</evidence>
<comment type="pathway">
    <text evidence="18">Nucleotide-sugar biosynthesis; UDP-N-acetyl-alpha-D-glucosamine biosynthesis; N-acetyl-alpha-D-glucosamine 1-phosphate from alpha-D-glucosamine 6-phosphate (route II): step 2/2.</text>
</comment>
<comment type="catalytic activity">
    <reaction evidence="16 18">
        <text>N-acetyl-alpha-D-glucosamine 1-phosphate + UTP + H(+) = UDP-N-acetyl-alpha-D-glucosamine + diphosphate</text>
        <dbReference type="Rhea" id="RHEA:13509"/>
        <dbReference type="ChEBI" id="CHEBI:15378"/>
        <dbReference type="ChEBI" id="CHEBI:33019"/>
        <dbReference type="ChEBI" id="CHEBI:46398"/>
        <dbReference type="ChEBI" id="CHEBI:57705"/>
        <dbReference type="ChEBI" id="CHEBI:57776"/>
        <dbReference type="EC" id="2.7.7.23"/>
    </reaction>
</comment>
<dbReference type="Pfam" id="PF00132">
    <property type="entry name" value="Hexapep"/>
    <property type="match status" value="1"/>
</dbReference>
<dbReference type="CDD" id="cd02540">
    <property type="entry name" value="GT2_GlmU_N_bac"/>
    <property type="match status" value="1"/>
</dbReference>
<dbReference type="SUPFAM" id="SSF51161">
    <property type="entry name" value="Trimeric LpxA-like enzymes"/>
    <property type="match status" value="1"/>
</dbReference>
<keyword evidence="12 18" id="KW-0511">Multifunctional enzyme</keyword>
<dbReference type="CDD" id="cd03353">
    <property type="entry name" value="LbH_GlmU_C"/>
    <property type="match status" value="1"/>
</dbReference>
<feature type="region of interest" description="N-acetyltransferase" evidence="18">
    <location>
        <begin position="249"/>
        <end position="490"/>
    </location>
</feature>
<dbReference type="PANTHER" id="PTHR43584:SF3">
    <property type="entry name" value="BIFUNCTIONAL PROTEIN GLMU"/>
    <property type="match status" value="1"/>
</dbReference>
<dbReference type="Gene3D" id="3.90.550.10">
    <property type="entry name" value="Spore Coat Polysaccharide Biosynthesis Protein SpsA, Chain A"/>
    <property type="match status" value="1"/>
</dbReference>
<proteinExistence type="inferred from homology"/>
<keyword evidence="5 18" id="KW-0808">Transferase</keyword>
<feature type="region of interest" description="Disordered" evidence="19">
    <location>
        <begin position="461"/>
        <end position="490"/>
    </location>
</feature>
<dbReference type="RefSeq" id="WP_256615638.1">
    <property type="nucleotide sequence ID" value="NZ_JANIBK010000061.1"/>
</dbReference>
<evidence type="ECO:0000259" key="21">
    <source>
        <dbReference type="Pfam" id="PF25087"/>
    </source>
</evidence>
<organism evidence="22 23">
    <name type="scientific">Methylomonas rivi</name>
    <dbReference type="NCBI Taxonomy" id="2952226"/>
    <lineage>
        <taxon>Bacteria</taxon>
        <taxon>Pseudomonadati</taxon>
        <taxon>Pseudomonadota</taxon>
        <taxon>Gammaproteobacteria</taxon>
        <taxon>Methylococcales</taxon>
        <taxon>Methylococcaceae</taxon>
        <taxon>Methylomonas</taxon>
    </lineage>
</organism>
<evidence type="ECO:0000256" key="6">
    <source>
        <dbReference type="ARBA" id="ARBA00022695"/>
    </source>
</evidence>
<keyword evidence="23" id="KW-1185">Reference proteome</keyword>
<feature type="binding site" evidence="18">
    <location>
        <position position="422"/>
    </location>
    <ligand>
        <name>acetyl-CoA</name>
        <dbReference type="ChEBI" id="CHEBI:57288"/>
    </ligand>
</feature>
<dbReference type="EC" id="2.7.7.23" evidence="18"/>
<dbReference type="InterPro" id="IPR050065">
    <property type="entry name" value="GlmU-like"/>
</dbReference>
<keyword evidence="8 18" id="KW-0677">Repeat</keyword>
<protein>
    <recommendedName>
        <fullName evidence="18">Bifunctional protein GlmU</fullName>
    </recommendedName>
    <domain>
        <recommendedName>
            <fullName evidence="18">UDP-N-acetylglucosamine pyrophosphorylase</fullName>
            <ecNumber evidence="18">2.7.7.23</ecNumber>
        </recommendedName>
        <alternativeName>
            <fullName evidence="18">N-acetylglucosamine-1-phosphate uridyltransferase</fullName>
        </alternativeName>
    </domain>
    <domain>
        <recommendedName>
            <fullName evidence="18">Glucosamine-1-phosphate N-acetyltransferase</fullName>
            <ecNumber evidence="18">2.3.1.157</ecNumber>
        </recommendedName>
    </domain>
</protein>
<dbReference type="EMBL" id="JANIBK010000061">
    <property type="protein sequence ID" value="MCQ8129212.1"/>
    <property type="molecule type" value="Genomic_DNA"/>
</dbReference>